<sequence length="402" mass="43478">MANWHDRPATAALYLAICLLTVALRLTSALPTVAGSPCESVCVNAGDPVEDVVCLNADYQNLENGRAFQKCVSCQLNSTAVDTAKNETDVEFGLLALRYTLAGCMFAIPIPHISISSPCQVSCATLNDSIGYQITNDSSILSPSNDEFCHAGRFPDNVINTCAFCYSFIPQQLFLANFLQALHINCVQPHIAGRPFFPDANALFNETLIAGPAPVTSGSSSGGGLHGYQLALAIALPIVGGILIIGSTCWCCFIFTRKRRQKMAATGRMSKVHDANADQMYTPVSPSMKNVEAWGQGEPPREMHVISPTLLHAKHPSPGLAQGRWSHNTGGSEQGTPLRNSFQQEDIGPGSNQVRDPNLHDLYFGVDQEPPEASGPSTTNGQYYDQQARMHHPEDETRGRFI</sequence>
<keyword evidence="5" id="KW-1185">Reference proteome</keyword>
<keyword evidence="2" id="KW-0812">Transmembrane</keyword>
<keyword evidence="2" id="KW-1133">Transmembrane helix</keyword>
<evidence type="ECO:0000256" key="2">
    <source>
        <dbReference type="SAM" id="Phobius"/>
    </source>
</evidence>
<feature type="region of interest" description="Disordered" evidence="1">
    <location>
        <begin position="316"/>
        <end position="383"/>
    </location>
</feature>
<name>A0AAV9MUS5_9EURO</name>
<protein>
    <submittedName>
        <fullName evidence="4">Uncharacterized protein</fullName>
    </submittedName>
</protein>
<evidence type="ECO:0000256" key="1">
    <source>
        <dbReference type="SAM" id="MobiDB-lite"/>
    </source>
</evidence>
<reference evidence="4 5" key="1">
    <citation type="submission" date="2023-08" db="EMBL/GenBank/DDBJ databases">
        <title>Black Yeasts Isolated from many extreme environments.</title>
        <authorList>
            <person name="Coleine C."/>
            <person name="Stajich J.E."/>
            <person name="Selbmann L."/>
        </authorList>
    </citation>
    <scope>NUCLEOTIDE SEQUENCE [LARGE SCALE GENOMIC DNA]</scope>
    <source>
        <strain evidence="4 5">CCFEE 5792</strain>
    </source>
</reference>
<keyword evidence="2" id="KW-0472">Membrane</keyword>
<feature type="chain" id="PRO_5043462990" evidence="3">
    <location>
        <begin position="30"/>
        <end position="402"/>
    </location>
</feature>
<gene>
    <name evidence="4" type="ORF">LTR84_009242</name>
</gene>
<feature type="compositionally biased region" description="Polar residues" evidence="1">
    <location>
        <begin position="325"/>
        <end position="355"/>
    </location>
</feature>
<keyword evidence="3" id="KW-0732">Signal</keyword>
<evidence type="ECO:0000313" key="5">
    <source>
        <dbReference type="Proteomes" id="UP001358417"/>
    </source>
</evidence>
<accession>A0AAV9MUS5</accession>
<dbReference type="GeneID" id="89977401"/>
<comment type="caution">
    <text evidence="4">The sequence shown here is derived from an EMBL/GenBank/DDBJ whole genome shotgun (WGS) entry which is preliminary data.</text>
</comment>
<dbReference type="AlphaFoldDB" id="A0AAV9MUS5"/>
<feature type="transmembrane region" description="Helical" evidence="2">
    <location>
        <begin position="230"/>
        <end position="255"/>
    </location>
</feature>
<evidence type="ECO:0000256" key="3">
    <source>
        <dbReference type="SAM" id="SignalP"/>
    </source>
</evidence>
<dbReference type="RefSeq" id="XP_064701007.1">
    <property type="nucleotide sequence ID" value="XM_064852782.1"/>
</dbReference>
<evidence type="ECO:0000313" key="4">
    <source>
        <dbReference type="EMBL" id="KAK5045378.1"/>
    </source>
</evidence>
<organism evidence="4 5">
    <name type="scientific">Exophiala bonariae</name>
    <dbReference type="NCBI Taxonomy" id="1690606"/>
    <lineage>
        <taxon>Eukaryota</taxon>
        <taxon>Fungi</taxon>
        <taxon>Dikarya</taxon>
        <taxon>Ascomycota</taxon>
        <taxon>Pezizomycotina</taxon>
        <taxon>Eurotiomycetes</taxon>
        <taxon>Chaetothyriomycetidae</taxon>
        <taxon>Chaetothyriales</taxon>
        <taxon>Herpotrichiellaceae</taxon>
        <taxon>Exophiala</taxon>
    </lineage>
</organism>
<dbReference type="Proteomes" id="UP001358417">
    <property type="component" value="Unassembled WGS sequence"/>
</dbReference>
<feature type="signal peptide" evidence="3">
    <location>
        <begin position="1"/>
        <end position="29"/>
    </location>
</feature>
<proteinExistence type="predicted"/>
<dbReference type="EMBL" id="JAVRRD010000037">
    <property type="protein sequence ID" value="KAK5045378.1"/>
    <property type="molecule type" value="Genomic_DNA"/>
</dbReference>